<dbReference type="Gene3D" id="1.10.630.10">
    <property type="entry name" value="Cytochrome P450"/>
    <property type="match status" value="1"/>
</dbReference>
<keyword evidence="10" id="KW-1185">Reference proteome</keyword>
<sequence>MSMNALDAIAVALCTLLSVGIWRYRKARRLPPGPPATFLGNAHHIPRTENWVAFKKFADQYNSSILCLWMFNSETFILNDYRTATALLDHRSSIYSSRPTFWMAGYLAGRTSTVFGTKSTNPRFKIYRTLLHKTLNPRAIRTYRALQLAECQTLLKGLLETPDDFIAHLRRNAIAIIMSVAYGYQVKSNDDKFVNILEETLRLAGVLNTPGKFWIEFLPILRYVPAWLPGAGFRKLARSLGQTMGRLENVPYKWATSQVLAGSYDESFVSDHIHDQSFAPTLEEKDDILKWCAAALFVGGGDTVSSRIAYGLKATTDGRSSEKTVSVMTTFFLLMARHPEIQQRAREEVDTVLGGNMATHSDQASLPYINAVIKEVLRWGPVVPLGIPHQVTEDDFYDGYLIPKDTRIISNIWAMAYDENEYPNPSAFDPTRFLGDNKQLDPLKYIFGFGRRTSNTGLDLAEASLFINTTNILANFIISKKRGPDGQEIEPEAKWTTGVTAHLMPFPCQITPRSPTTLRSMLSVSAN</sequence>
<dbReference type="PRINTS" id="PR00463">
    <property type="entry name" value="EP450I"/>
</dbReference>
<name>A0AAD5VXQ9_9AGAR</name>
<dbReference type="PANTHER" id="PTHR46300">
    <property type="entry name" value="P450, PUTATIVE (EUROFUNG)-RELATED-RELATED"/>
    <property type="match status" value="1"/>
</dbReference>
<dbReference type="GO" id="GO:0005506">
    <property type="term" value="F:iron ion binding"/>
    <property type="evidence" value="ECO:0007669"/>
    <property type="project" value="InterPro"/>
</dbReference>
<dbReference type="InterPro" id="IPR036396">
    <property type="entry name" value="Cyt_P450_sf"/>
</dbReference>
<keyword evidence="7" id="KW-0408">Iron</keyword>
<evidence type="ECO:0000256" key="7">
    <source>
        <dbReference type="ARBA" id="ARBA00023004"/>
    </source>
</evidence>
<evidence type="ECO:0000256" key="5">
    <source>
        <dbReference type="ARBA" id="ARBA00022723"/>
    </source>
</evidence>
<evidence type="ECO:0000256" key="1">
    <source>
        <dbReference type="ARBA" id="ARBA00001971"/>
    </source>
</evidence>
<evidence type="ECO:0000256" key="3">
    <source>
        <dbReference type="ARBA" id="ARBA00010617"/>
    </source>
</evidence>
<keyword evidence="5" id="KW-0479">Metal-binding</keyword>
<dbReference type="PANTHER" id="PTHR46300:SF5">
    <property type="entry name" value="CYTOCHROME P450"/>
    <property type="match status" value="1"/>
</dbReference>
<keyword evidence="8" id="KW-0503">Monooxygenase</keyword>
<dbReference type="SUPFAM" id="SSF48264">
    <property type="entry name" value="Cytochrome P450"/>
    <property type="match status" value="1"/>
</dbReference>
<dbReference type="CDD" id="cd11065">
    <property type="entry name" value="CYP64-like"/>
    <property type="match status" value="1"/>
</dbReference>
<comment type="similarity">
    <text evidence="3">Belongs to the cytochrome P450 family.</text>
</comment>
<dbReference type="InterPro" id="IPR001128">
    <property type="entry name" value="Cyt_P450"/>
</dbReference>
<dbReference type="Proteomes" id="UP001213000">
    <property type="component" value="Unassembled WGS sequence"/>
</dbReference>
<organism evidence="9 10">
    <name type="scientific">Leucocoprinus birnbaumii</name>
    <dbReference type="NCBI Taxonomy" id="56174"/>
    <lineage>
        <taxon>Eukaryota</taxon>
        <taxon>Fungi</taxon>
        <taxon>Dikarya</taxon>
        <taxon>Basidiomycota</taxon>
        <taxon>Agaricomycotina</taxon>
        <taxon>Agaricomycetes</taxon>
        <taxon>Agaricomycetidae</taxon>
        <taxon>Agaricales</taxon>
        <taxon>Agaricineae</taxon>
        <taxon>Agaricaceae</taxon>
        <taxon>Leucocoprinus</taxon>
    </lineage>
</organism>
<dbReference type="AlphaFoldDB" id="A0AAD5VXQ9"/>
<evidence type="ECO:0000256" key="6">
    <source>
        <dbReference type="ARBA" id="ARBA00023002"/>
    </source>
</evidence>
<dbReference type="GO" id="GO:0020037">
    <property type="term" value="F:heme binding"/>
    <property type="evidence" value="ECO:0007669"/>
    <property type="project" value="InterPro"/>
</dbReference>
<keyword evidence="4" id="KW-0349">Heme</keyword>
<dbReference type="Pfam" id="PF00067">
    <property type="entry name" value="p450"/>
    <property type="match status" value="2"/>
</dbReference>
<evidence type="ECO:0000313" key="10">
    <source>
        <dbReference type="Proteomes" id="UP001213000"/>
    </source>
</evidence>
<accession>A0AAD5VXQ9</accession>
<protein>
    <recommendedName>
        <fullName evidence="11">Cytochrome P450</fullName>
    </recommendedName>
</protein>
<evidence type="ECO:0000313" key="9">
    <source>
        <dbReference type="EMBL" id="KAJ3572860.1"/>
    </source>
</evidence>
<proteinExistence type="inferred from homology"/>
<dbReference type="GO" id="GO:0016705">
    <property type="term" value="F:oxidoreductase activity, acting on paired donors, with incorporation or reduction of molecular oxygen"/>
    <property type="evidence" value="ECO:0007669"/>
    <property type="project" value="InterPro"/>
</dbReference>
<evidence type="ECO:0008006" key="11">
    <source>
        <dbReference type="Google" id="ProtNLM"/>
    </source>
</evidence>
<comment type="cofactor">
    <cofactor evidence="1">
        <name>heme</name>
        <dbReference type="ChEBI" id="CHEBI:30413"/>
    </cofactor>
</comment>
<comment type="pathway">
    <text evidence="2">Secondary metabolite biosynthesis.</text>
</comment>
<dbReference type="InterPro" id="IPR002401">
    <property type="entry name" value="Cyt_P450_E_grp-I"/>
</dbReference>
<dbReference type="EMBL" id="JANIEX010000125">
    <property type="protein sequence ID" value="KAJ3572860.1"/>
    <property type="molecule type" value="Genomic_DNA"/>
</dbReference>
<dbReference type="GO" id="GO:0004497">
    <property type="term" value="F:monooxygenase activity"/>
    <property type="evidence" value="ECO:0007669"/>
    <property type="project" value="UniProtKB-KW"/>
</dbReference>
<evidence type="ECO:0000256" key="4">
    <source>
        <dbReference type="ARBA" id="ARBA00022617"/>
    </source>
</evidence>
<dbReference type="InterPro" id="IPR050364">
    <property type="entry name" value="Cytochrome_P450_fung"/>
</dbReference>
<evidence type="ECO:0000256" key="2">
    <source>
        <dbReference type="ARBA" id="ARBA00005179"/>
    </source>
</evidence>
<reference evidence="9" key="1">
    <citation type="submission" date="2022-07" db="EMBL/GenBank/DDBJ databases">
        <title>Genome Sequence of Leucocoprinus birnbaumii.</title>
        <authorList>
            <person name="Buettner E."/>
        </authorList>
    </citation>
    <scope>NUCLEOTIDE SEQUENCE</scope>
    <source>
        <strain evidence="9">VT141</strain>
    </source>
</reference>
<keyword evidence="6" id="KW-0560">Oxidoreductase</keyword>
<evidence type="ECO:0000256" key="8">
    <source>
        <dbReference type="ARBA" id="ARBA00023033"/>
    </source>
</evidence>
<comment type="caution">
    <text evidence="9">The sequence shown here is derived from an EMBL/GenBank/DDBJ whole genome shotgun (WGS) entry which is preliminary data.</text>
</comment>
<gene>
    <name evidence="9" type="ORF">NP233_g2801</name>
</gene>